<evidence type="ECO:0000313" key="1">
    <source>
        <dbReference type="EMBL" id="RMM09840.1"/>
    </source>
</evidence>
<proteinExistence type="predicted"/>
<organism evidence="1 2">
    <name type="scientific">Pseudomonas caricapapayae</name>
    <dbReference type="NCBI Taxonomy" id="46678"/>
    <lineage>
        <taxon>Bacteria</taxon>
        <taxon>Pseudomonadati</taxon>
        <taxon>Pseudomonadota</taxon>
        <taxon>Gammaproteobacteria</taxon>
        <taxon>Pseudomonadales</taxon>
        <taxon>Pseudomonadaceae</taxon>
        <taxon>Pseudomonas</taxon>
    </lineage>
</organism>
<sequence>MMKSLVGLLLYGAQHNKSKPISVLERLFRKALASLAWIQVVTAIGCCHACQRKCSVQVLV</sequence>
<accession>A0A3M3BAV3</accession>
<comment type="caution">
    <text evidence="1">The sequence shown here is derived from an EMBL/GenBank/DDBJ whole genome shotgun (WGS) entry which is preliminary data.</text>
</comment>
<evidence type="ECO:0000313" key="2">
    <source>
        <dbReference type="Proteomes" id="UP000278587"/>
    </source>
</evidence>
<dbReference type="Proteomes" id="UP000278587">
    <property type="component" value="Unassembled WGS sequence"/>
</dbReference>
<reference evidence="1 2" key="1">
    <citation type="submission" date="2018-08" db="EMBL/GenBank/DDBJ databases">
        <title>Recombination of ecologically and evolutionarily significant loci maintains genetic cohesion in the Pseudomonas syringae species complex.</title>
        <authorList>
            <person name="Dillon M."/>
            <person name="Thakur S."/>
            <person name="Almeida R.N.D."/>
            <person name="Weir B.S."/>
            <person name="Guttman D.S."/>
        </authorList>
    </citation>
    <scope>NUCLEOTIDE SEQUENCE [LARGE SCALE GENOMIC DNA]</scope>
    <source>
        <strain evidence="1 2">ICMP 4086</strain>
    </source>
</reference>
<dbReference type="EMBL" id="RBOC01000088">
    <property type="protein sequence ID" value="RMM09840.1"/>
    <property type="molecule type" value="Genomic_DNA"/>
</dbReference>
<protein>
    <submittedName>
        <fullName evidence="1">Uncharacterized protein</fullName>
    </submittedName>
</protein>
<dbReference type="AlphaFoldDB" id="A0A3M3BAV3"/>
<name>A0A3M3BAV3_9PSED</name>
<gene>
    <name evidence="1" type="ORF">ALQ84_200139</name>
</gene>